<keyword evidence="3" id="KW-1185">Reference proteome</keyword>
<name>A0ABM8E0H8_9MICO</name>
<evidence type="ECO:0000313" key="3">
    <source>
        <dbReference type="Proteomes" id="UP001317779"/>
    </source>
</evidence>
<evidence type="ECO:0000256" key="1">
    <source>
        <dbReference type="SAM" id="MobiDB-lite"/>
    </source>
</evidence>
<proteinExistence type="predicted"/>
<evidence type="ECO:0000313" key="2">
    <source>
        <dbReference type="EMBL" id="BDV31325.1"/>
    </source>
</evidence>
<gene>
    <name evidence="2" type="ORF">Microterr_19850</name>
</gene>
<accession>A0ABM8E0H8</accession>
<feature type="compositionally biased region" description="Basic and acidic residues" evidence="1">
    <location>
        <begin position="26"/>
        <end position="39"/>
    </location>
</feature>
<organism evidence="2 3">
    <name type="scientific">Microbacterium terricola</name>
    <dbReference type="NCBI Taxonomy" id="344163"/>
    <lineage>
        <taxon>Bacteria</taxon>
        <taxon>Bacillati</taxon>
        <taxon>Actinomycetota</taxon>
        <taxon>Actinomycetes</taxon>
        <taxon>Micrococcales</taxon>
        <taxon>Microbacteriaceae</taxon>
        <taxon>Microbacterium</taxon>
    </lineage>
</organism>
<feature type="region of interest" description="Disordered" evidence="1">
    <location>
        <begin position="26"/>
        <end position="47"/>
    </location>
</feature>
<dbReference type="EMBL" id="AP027141">
    <property type="protein sequence ID" value="BDV31325.1"/>
    <property type="molecule type" value="Genomic_DNA"/>
</dbReference>
<sequence>MVVACVDMKLQPVVPARTAALRASDAMKREFTDPPRTDDGTQSFYDHAVPGIDVPRLPAAEL</sequence>
<dbReference type="Proteomes" id="UP001317779">
    <property type="component" value="Chromosome"/>
</dbReference>
<protein>
    <submittedName>
        <fullName evidence="2">Uncharacterized protein</fullName>
    </submittedName>
</protein>
<reference evidence="2 3" key="1">
    <citation type="submission" date="2022-12" db="EMBL/GenBank/DDBJ databases">
        <title>Microbacterium terricola strain KV-448 chromosome, complete genome.</title>
        <authorList>
            <person name="Oshima T."/>
            <person name="Moriya T."/>
            <person name="Bessho Y."/>
        </authorList>
    </citation>
    <scope>NUCLEOTIDE SEQUENCE [LARGE SCALE GENOMIC DNA]</scope>
    <source>
        <strain evidence="2 3">KV-448</strain>
    </source>
</reference>